<evidence type="ECO:0000313" key="2">
    <source>
        <dbReference type="EMBL" id="SDD86385.1"/>
    </source>
</evidence>
<dbReference type="RefSeq" id="WP_091456907.1">
    <property type="nucleotide sequence ID" value="NZ_FMZZ01000020.1"/>
</dbReference>
<protein>
    <submittedName>
        <fullName evidence="2">Helix-turn-helix domain-containing protein</fullName>
    </submittedName>
</protein>
<name>A0A1G6Y9Y1_9PSEU</name>
<dbReference type="Proteomes" id="UP000199501">
    <property type="component" value="Unassembled WGS sequence"/>
</dbReference>
<dbReference type="InterPro" id="IPR025246">
    <property type="entry name" value="IS30-like_HTH"/>
</dbReference>
<keyword evidence="3" id="KW-1185">Reference proteome</keyword>
<proteinExistence type="predicted"/>
<evidence type="ECO:0000259" key="1">
    <source>
        <dbReference type="Pfam" id="PF13936"/>
    </source>
</evidence>
<organism evidence="2 3">
    <name type="scientific">Actinokineospora iranica</name>
    <dbReference type="NCBI Taxonomy" id="1271860"/>
    <lineage>
        <taxon>Bacteria</taxon>
        <taxon>Bacillati</taxon>
        <taxon>Actinomycetota</taxon>
        <taxon>Actinomycetes</taxon>
        <taxon>Pseudonocardiales</taxon>
        <taxon>Pseudonocardiaceae</taxon>
        <taxon>Actinokineospora</taxon>
    </lineage>
</organism>
<accession>A0A1G6Y9Y1</accession>
<feature type="domain" description="Transposase IS30-like HTH" evidence="1">
    <location>
        <begin position="6"/>
        <end position="38"/>
    </location>
</feature>
<dbReference type="STRING" id="1271860.SAMN05216174_12072"/>
<evidence type="ECO:0000313" key="3">
    <source>
        <dbReference type="Proteomes" id="UP000199501"/>
    </source>
</evidence>
<gene>
    <name evidence="2" type="ORF">SAMN05216174_12072</name>
</gene>
<dbReference type="Pfam" id="PF13936">
    <property type="entry name" value="HTH_38"/>
    <property type="match status" value="1"/>
</dbReference>
<sequence length="163" mass="17112">MPRNLITVADRARVRELHAEGKTRNDIARAINRSPSTVTGIARSLGLSFDRSATAAATTARQIDNRARRAEIVGRLYGRAEHLLARLEAPAYTFTATTINGIESTSLDHVPAPDEKALASALSTHLSAAGRLEAVDADKGSESAKSMLGGLAVALGIRVAGDA</sequence>
<reference evidence="3" key="1">
    <citation type="submission" date="2016-10" db="EMBL/GenBank/DDBJ databases">
        <authorList>
            <person name="Varghese N."/>
            <person name="Submissions S."/>
        </authorList>
    </citation>
    <scope>NUCLEOTIDE SEQUENCE [LARGE SCALE GENOMIC DNA]</scope>
    <source>
        <strain evidence="3">IBRC-M 10403</strain>
    </source>
</reference>
<dbReference type="OrthoDB" id="4551805at2"/>
<dbReference type="EMBL" id="FMZZ01000020">
    <property type="protein sequence ID" value="SDD86385.1"/>
    <property type="molecule type" value="Genomic_DNA"/>
</dbReference>
<dbReference type="Gene3D" id="1.10.10.60">
    <property type="entry name" value="Homeodomain-like"/>
    <property type="match status" value="1"/>
</dbReference>
<dbReference type="AlphaFoldDB" id="A0A1G6Y9Y1"/>